<dbReference type="EMBL" id="VIVL01000015">
    <property type="protein sequence ID" value="TWD75853.1"/>
    <property type="molecule type" value="Genomic_DNA"/>
</dbReference>
<evidence type="ECO:0000259" key="2">
    <source>
        <dbReference type="Pfam" id="PF03061"/>
    </source>
</evidence>
<evidence type="ECO:0000313" key="3">
    <source>
        <dbReference type="EMBL" id="TWD75853.1"/>
    </source>
</evidence>
<dbReference type="Proteomes" id="UP000319722">
    <property type="component" value="Unassembled WGS sequence"/>
</dbReference>
<accession>A0A561BAF6</accession>
<sequence length="139" mass="14640">MTGEFTIEQGAQVLAETMPGCVRELGFTVEHLGEGSATLRMRPTAMACREGDIYAGQALAALADTAMCFAIWTDGRGRRPVATVDLHVTFLRGGGQEDLLAKAEIVRSGRTLSFCKVSMVLADSGKDVASAVGTFSLPA</sequence>
<dbReference type="SUPFAM" id="SSF54637">
    <property type="entry name" value="Thioesterase/thiol ester dehydrase-isomerase"/>
    <property type="match status" value="1"/>
</dbReference>
<proteinExistence type="predicted"/>
<dbReference type="OrthoDB" id="9813158at2"/>
<name>A0A561BAF6_9BURK</name>
<dbReference type="Gene3D" id="3.10.129.10">
    <property type="entry name" value="Hotdog Thioesterase"/>
    <property type="match status" value="1"/>
</dbReference>
<evidence type="ECO:0000256" key="1">
    <source>
        <dbReference type="ARBA" id="ARBA00022801"/>
    </source>
</evidence>
<feature type="domain" description="Thioesterase" evidence="2">
    <location>
        <begin position="58"/>
        <end position="124"/>
    </location>
</feature>
<protein>
    <submittedName>
        <fullName evidence="3">Uncharacterized protein (TIGR00369 family)</fullName>
    </submittedName>
</protein>
<gene>
    <name evidence="3" type="ORF">FB547_11566</name>
</gene>
<dbReference type="InterPro" id="IPR003736">
    <property type="entry name" value="PAAI_dom"/>
</dbReference>
<evidence type="ECO:0000313" key="4">
    <source>
        <dbReference type="Proteomes" id="UP000319722"/>
    </source>
</evidence>
<reference evidence="3 4" key="1">
    <citation type="submission" date="2019-06" db="EMBL/GenBank/DDBJ databases">
        <title>Sorghum-associated microbial communities from plants grown in Nebraska, USA.</title>
        <authorList>
            <person name="Schachtman D."/>
        </authorList>
    </citation>
    <scope>NUCLEOTIDE SEQUENCE [LARGE SCALE GENOMIC DNA]</scope>
    <source>
        <strain evidence="3 4">T529</strain>
    </source>
</reference>
<dbReference type="GO" id="GO:0016289">
    <property type="term" value="F:acyl-CoA hydrolase activity"/>
    <property type="evidence" value="ECO:0007669"/>
    <property type="project" value="UniProtKB-ARBA"/>
</dbReference>
<dbReference type="RefSeq" id="WP_145747171.1">
    <property type="nucleotide sequence ID" value="NZ_VIVL01000015.1"/>
</dbReference>
<comment type="caution">
    <text evidence="3">The sequence shown here is derived from an EMBL/GenBank/DDBJ whole genome shotgun (WGS) entry which is preliminary data.</text>
</comment>
<organism evidence="3 4">
    <name type="scientific">Variovorax beijingensis</name>
    <dbReference type="NCBI Taxonomy" id="2496117"/>
    <lineage>
        <taxon>Bacteria</taxon>
        <taxon>Pseudomonadati</taxon>
        <taxon>Pseudomonadota</taxon>
        <taxon>Betaproteobacteria</taxon>
        <taxon>Burkholderiales</taxon>
        <taxon>Comamonadaceae</taxon>
        <taxon>Variovorax</taxon>
    </lineage>
</organism>
<dbReference type="NCBIfam" id="TIGR00369">
    <property type="entry name" value="unchar_dom_1"/>
    <property type="match status" value="1"/>
</dbReference>
<dbReference type="InterPro" id="IPR006683">
    <property type="entry name" value="Thioestr_dom"/>
</dbReference>
<dbReference type="Pfam" id="PF03061">
    <property type="entry name" value="4HBT"/>
    <property type="match status" value="1"/>
</dbReference>
<dbReference type="CDD" id="cd03443">
    <property type="entry name" value="PaaI_thioesterase"/>
    <property type="match status" value="1"/>
</dbReference>
<dbReference type="AlphaFoldDB" id="A0A561BAF6"/>
<keyword evidence="1" id="KW-0378">Hydrolase</keyword>
<dbReference type="InterPro" id="IPR029069">
    <property type="entry name" value="HotDog_dom_sf"/>
</dbReference>